<dbReference type="EMBL" id="JAOTOJ010000001">
    <property type="protein sequence ID" value="KAK9410165.1"/>
    <property type="molecule type" value="Genomic_DNA"/>
</dbReference>
<name>A0AAW1C6W8_CROAD</name>
<dbReference type="Pfam" id="PF12444">
    <property type="entry name" value="Sox_N"/>
    <property type="match status" value="1"/>
</dbReference>
<feature type="region of interest" description="Disordered" evidence="1">
    <location>
        <begin position="39"/>
        <end position="68"/>
    </location>
</feature>
<gene>
    <name evidence="3" type="ORF">NXF25_001340</name>
</gene>
<dbReference type="Proteomes" id="UP001474421">
    <property type="component" value="Unassembled WGS sequence"/>
</dbReference>
<evidence type="ECO:0000313" key="4">
    <source>
        <dbReference type="Proteomes" id="UP001474421"/>
    </source>
</evidence>
<accession>A0AAW1C6W8</accession>
<keyword evidence="4" id="KW-1185">Reference proteome</keyword>
<feature type="region of interest" description="Disordered" evidence="1">
    <location>
        <begin position="109"/>
        <end position="133"/>
    </location>
</feature>
<comment type="caution">
    <text evidence="3">The sequence shown here is derived from an EMBL/GenBank/DDBJ whole genome shotgun (WGS) entry which is preliminary data.</text>
</comment>
<evidence type="ECO:0000313" key="3">
    <source>
        <dbReference type="EMBL" id="KAK9410165.1"/>
    </source>
</evidence>
<proteinExistence type="predicted"/>
<organism evidence="3 4">
    <name type="scientific">Crotalus adamanteus</name>
    <name type="common">Eastern diamondback rattlesnake</name>
    <dbReference type="NCBI Taxonomy" id="8729"/>
    <lineage>
        <taxon>Eukaryota</taxon>
        <taxon>Metazoa</taxon>
        <taxon>Chordata</taxon>
        <taxon>Craniata</taxon>
        <taxon>Vertebrata</taxon>
        <taxon>Euteleostomi</taxon>
        <taxon>Lepidosauria</taxon>
        <taxon>Squamata</taxon>
        <taxon>Bifurcata</taxon>
        <taxon>Unidentata</taxon>
        <taxon>Episquamata</taxon>
        <taxon>Toxicofera</taxon>
        <taxon>Serpentes</taxon>
        <taxon>Colubroidea</taxon>
        <taxon>Viperidae</taxon>
        <taxon>Crotalinae</taxon>
        <taxon>Crotalus</taxon>
    </lineage>
</organism>
<reference evidence="3 4" key="1">
    <citation type="journal article" date="2024" name="Proc. Natl. Acad. Sci. U.S.A.">
        <title>The genetic regulatory architecture and epigenomic basis for age-related changes in rattlesnake venom.</title>
        <authorList>
            <person name="Hogan M.P."/>
            <person name="Holding M.L."/>
            <person name="Nystrom G.S."/>
            <person name="Colston T.J."/>
            <person name="Bartlett D.A."/>
            <person name="Mason A.J."/>
            <person name="Ellsworth S.A."/>
            <person name="Rautsaw R.M."/>
            <person name="Lawrence K.C."/>
            <person name="Strickland J.L."/>
            <person name="He B."/>
            <person name="Fraser P."/>
            <person name="Margres M.J."/>
            <person name="Gilbert D.M."/>
            <person name="Gibbs H.L."/>
            <person name="Parkinson C.L."/>
            <person name="Rokyta D.R."/>
        </authorList>
    </citation>
    <scope>NUCLEOTIDE SEQUENCE [LARGE SCALE GENOMIC DNA]</scope>
    <source>
        <strain evidence="3">DRR0105</strain>
    </source>
</reference>
<protein>
    <submittedName>
        <fullName evidence="3">SOX9</fullName>
    </submittedName>
</protein>
<feature type="domain" description="Sox developmental protein N-terminal" evidence="2">
    <location>
        <begin position="2"/>
        <end position="26"/>
    </location>
</feature>
<sequence>MDERFPICIRDNVSQVLKGWSLLPMPRGAEGQATCQAAHDPLHGLGAGSVQEAGRPVPTPAQCQAQEDTGQALAVSGPARSLGREGQWWQLWEGDGSSLWSVCLSCGQPSSQARDSVCDADDGFSDSGDRLAD</sequence>
<evidence type="ECO:0000256" key="1">
    <source>
        <dbReference type="SAM" id="MobiDB-lite"/>
    </source>
</evidence>
<dbReference type="InterPro" id="IPR022151">
    <property type="entry name" value="Sox_N"/>
</dbReference>
<dbReference type="AlphaFoldDB" id="A0AAW1C6W8"/>
<evidence type="ECO:0000259" key="2">
    <source>
        <dbReference type="Pfam" id="PF12444"/>
    </source>
</evidence>